<keyword evidence="2" id="KW-0812">Transmembrane</keyword>
<evidence type="ECO:0000256" key="3">
    <source>
        <dbReference type="SAM" id="SignalP"/>
    </source>
</evidence>
<evidence type="ECO:0000313" key="5">
    <source>
        <dbReference type="Proteomes" id="UP000822993"/>
    </source>
</evidence>
<protein>
    <submittedName>
        <fullName evidence="4">Peptidase</fullName>
    </submittedName>
</protein>
<feature type="compositionally biased region" description="Polar residues" evidence="1">
    <location>
        <begin position="185"/>
        <end position="194"/>
    </location>
</feature>
<feature type="chain" id="PRO_5039654001" evidence="3">
    <location>
        <begin position="32"/>
        <end position="235"/>
    </location>
</feature>
<keyword evidence="2" id="KW-1133">Transmembrane helix</keyword>
<dbReference type="RefSeq" id="WP_193718490.1">
    <property type="nucleotide sequence ID" value="NZ_JACSPN010000002.1"/>
</dbReference>
<comment type="caution">
    <text evidence="4">The sequence shown here is derived from an EMBL/GenBank/DDBJ whole genome shotgun (WGS) entry which is preliminary data.</text>
</comment>
<keyword evidence="5" id="KW-1185">Reference proteome</keyword>
<accession>A0A9D5U6J2</accession>
<dbReference type="AlphaFoldDB" id="A0A9D5U6J2"/>
<sequence>MSTSRTALWARGALVAGLLGATALVAPTATASVETPDPSATDGYVSPTPPPTIDLTVLQPVCDGDVPYLVYDVAVTGTPNETVTITWLNPTGDDVVQAGLPLSGRVLWPGATVNAAGEPTGWPGWVFEDGEWVEGGDFGWVRPSVEVLFQVNPEMTVSVDYPPSSPNCSTNPPGTPTTPGGDVSKVSNVADTSGSEGGLAATGATVGTIVGVGAALLLVGGGLVLVARRGRKSNA</sequence>
<dbReference type="PROSITE" id="PS51318">
    <property type="entry name" value="TAT"/>
    <property type="match status" value="1"/>
</dbReference>
<name>A0A9D5U6J2_9CELL</name>
<proteinExistence type="predicted"/>
<dbReference type="InterPro" id="IPR006311">
    <property type="entry name" value="TAT_signal"/>
</dbReference>
<dbReference type="EMBL" id="JACSPN010000002">
    <property type="protein sequence ID" value="MBE7699148.1"/>
    <property type="molecule type" value="Genomic_DNA"/>
</dbReference>
<feature type="transmembrane region" description="Helical" evidence="2">
    <location>
        <begin position="206"/>
        <end position="227"/>
    </location>
</feature>
<gene>
    <name evidence="4" type="ORF">H9623_02355</name>
</gene>
<evidence type="ECO:0000256" key="2">
    <source>
        <dbReference type="SAM" id="Phobius"/>
    </source>
</evidence>
<keyword evidence="3" id="KW-0732">Signal</keyword>
<reference evidence="4 5" key="1">
    <citation type="submission" date="2020-08" db="EMBL/GenBank/DDBJ databases">
        <title>A Genomic Blueprint of the Chicken Gut Microbiome.</title>
        <authorList>
            <person name="Gilroy R."/>
            <person name="Ravi A."/>
            <person name="Getino M."/>
            <person name="Pursley I."/>
            <person name="Horton D.L."/>
            <person name="Alikhan N.-F."/>
            <person name="Baker D."/>
            <person name="Gharbi K."/>
            <person name="Hall N."/>
            <person name="Watson M."/>
            <person name="Adriaenssens E.M."/>
            <person name="Foster-Nyarko E."/>
            <person name="Jarju S."/>
            <person name="Secka A."/>
            <person name="Antonio M."/>
            <person name="Oren A."/>
            <person name="Chaudhuri R."/>
            <person name="La Ragione R.M."/>
            <person name="Hildebrand F."/>
            <person name="Pallen M.J."/>
        </authorList>
    </citation>
    <scope>NUCLEOTIDE SEQUENCE [LARGE SCALE GENOMIC DNA]</scope>
    <source>
        <strain evidence="4 5">Sa1BUA8</strain>
    </source>
</reference>
<keyword evidence="2" id="KW-0472">Membrane</keyword>
<evidence type="ECO:0000313" key="4">
    <source>
        <dbReference type="EMBL" id="MBE7699148.1"/>
    </source>
</evidence>
<feature type="compositionally biased region" description="Low complexity" evidence="1">
    <location>
        <begin position="166"/>
        <end position="181"/>
    </location>
</feature>
<dbReference type="Proteomes" id="UP000822993">
    <property type="component" value="Unassembled WGS sequence"/>
</dbReference>
<feature type="signal peptide" evidence="3">
    <location>
        <begin position="1"/>
        <end position="31"/>
    </location>
</feature>
<evidence type="ECO:0000256" key="1">
    <source>
        <dbReference type="SAM" id="MobiDB-lite"/>
    </source>
</evidence>
<feature type="region of interest" description="Disordered" evidence="1">
    <location>
        <begin position="162"/>
        <end position="197"/>
    </location>
</feature>
<organism evidence="4 5">
    <name type="scientific">Oerskovia douganii</name>
    <dbReference type="NCBI Taxonomy" id="2762210"/>
    <lineage>
        <taxon>Bacteria</taxon>
        <taxon>Bacillati</taxon>
        <taxon>Actinomycetota</taxon>
        <taxon>Actinomycetes</taxon>
        <taxon>Micrococcales</taxon>
        <taxon>Cellulomonadaceae</taxon>
        <taxon>Oerskovia</taxon>
    </lineage>
</organism>